<keyword evidence="2" id="KW-1185">Reference proteome</keyword>
<reference evidence="1" key="2">
    <citation type="submission" date="2021-01" db="EMBL/GenBank/DDBJ databases">
        <authorList>
            <person name="Schikora-Tamarit M.A."/>
        </authorList>
    </citation>
    <scope>NUCLEOTIDE SEQUENCE</scope>
    <source>
        <strain evidence="1">NCAIM Y.01608</strain>
    </source>
</reference>
<proteinExistence type="predicted"/>
<dbReference type="EMBL" id="JAEUBD010001504">
    <property type="protein sequence ID" value="KAH3659919.1"/>
    <property type="molecule type" value="Genomic_DNA"/>
</dbReference>
<evidence type="ECO:0008006" key="3">
    <source>
        <dbReference type="Google" id="ProtNLM"/>
    </source>
</evidence>
<accession>A0A9P8NV13</accession>
<comment type="caution">
    <text evidence="1">The sequence shown here is derived from an EMBL/GenBank/DDBJ whole genome shotgun (WGS) entry which is preliminary data.</text>
</comment>
<dbReference type="AlphaFoldDB" id="A0A9P8NV13"/>
<organism evidence="1 2">
    <name type="scientific">Ogataea polymorpha</name>
    <dbReference type="NCBI Taxonomy" id="460523"/>
    <lineage>
        <taxon>Eukaryota</taxon>
        <taxon>Fungi</taxon>
        <taxon>Dikarya</taxon>
        <taxon>Ascomycota</taxon>
        <taxon>Saccharomycotina</taxon>
        <taxon>Pichiomycetes</taxon>
        <taxon>Pichiales</taxon>
        <taxon>Pichiaceae</taxon>
        <taxon>Ogataea</taxon>
    </lineage>
</organism>
<reference evidence="1" key="1">
    <citation type="journal article" date="2021" name="Open Biol.">
        <title>Shared evolutionary footprints suggest mitochondrial oxidative damage underlies multiple complex I losses in fungi.</title>
        <authorList>
            <person name="Schikora-Tamarit M.A."/>
            <person name="Marcet-Houben M."/>
            <person name="Nosek J."/>
            <person name="Gabaldon T."/>
        </authorList>
    </citation>
    <scope>NUCLEOTIDE SEQUENCE</scope>
    <source>
        <strain evidence="1">NCAIM Y.01608</strain>
    </source>
</reference>
<dbReference type="Proteomes" id="UP000788993">
    <property type="component" value="Unassembled WGS sequence"/>
</dbReference>
<protein>
    <recommendedName>
        <fullName evidence="3">PCI domain-containing protein</fullName>
    </recommendedName>
</protein>
<gene>
    <name evidence="1" type="ORF">OGATHE_005964</name>
</gene>
<evidence type="ECO:0000313" key="2">
    <source>
        <dbReference type="Proteomes" id="UP000788993"/>
    </source>
</evidence>
<sequence>MYSILFNDYGKIWRESPTAVNELFAFGTIADYKANKQLIGPLDENQLLKLRQLTLMSVVKQGLMTFDQVSMLLDLDYNDIIKTLTVLARSPLLELEIDELGQTVKFIRASSRDIWVQGDPSPSFTKPITIELLQKELNYGNDASTPKLKRRLES</sequence>
<evidence type="ECO:0000313" key="1">
    <source>
        <dbReference type="EMBL" id="KAH3659919.1"/>
    </source>
</evidence>
<name>A0A9P8NV13_9ASCO</name>